<proteinExistence type="predicted"/>
<gene>
    <name evidence="1" type="ORF">MARIT_1399</name>
</gene>
<protein>
    <submittedName>
        <fullName evidence="1">Uncharacterized protein</fullName>
    </submittedName>
</protein>
<dbReference type="Proteomes" id="UP000231564">
    <property type="component" value="Chromosome MARIT"/>
</dbReference>
<dbReference type="AlphaFoldDB" id="A0A2H1E9A3"/>
<dbReference type="OrthoDB" id="1436858at2"/>
<reference evidence="1 2" key="1">
    <citation type="submission" date="2016-11" db="EMBL/GenBank/DDBJ databases">
        <authorList>
            <person name="Jaros S."/>
            <person name="Januszkiewicz K."/>
            <person name="Wedrychowicz H."/>
        </authorList>
    </citation>
    <scope>NUCLEOTIDE SEQUENCE [LARGE SCALE GENOMIC DNA]</scope>
    <source>
        <strain evidence="1">NCIMB 2154T</strain>
    </source>
</reference>
<dbReference type="KEGG" id="tmar:MARIT_1399"/>
<dbReference type="RefSeq" id="WP_024741842.1">
    <property type="nucleotide sequence ID" value="NZ_BAUG01000038.1"/>
</dbReference>
<dbReference type="STRING" id="1349785.GCA_000509405_00793"/>
<keyword evidence="2" id="KW-1185">Reference proteome</keyword>
<sequence length="188" mass="21008">MIKSSLKIITLAFIAVLFVQCGNGGDFDIAKGKVGKLTPKTTIEELETIFEKDSIVSILSEGAKGSNYFQEDDEYLIFEKGGKHLLTIIPKEQLDPKSTIKSIQIFDDRYKTKSGLNINSNFQEINANNKVSKVETSFSSATLFIDDLNGTIAIDKEQLGLKEFSLQKVSLEQIPDLAKMKSFIIWFN</sequence>
<accession>A0A2H1E9A3</accession>
<dbReference type="EMBL" id="LT634361">
    <property type="protein sequence ID" value="SFZ82015.1"/>
    <property type="molecule type" value="Genomic_DNA"/>
</dbReference>
<organism evidence="1 2">
    <name type="scientific">Tenacibaculum maritimum NCIMB 2154</name>
    <dbReference type="NCBI Taxonomy" id="1349785"/>
    <lineage>
        <taxon>Bacteria</taxon>
        <taxon>Pseudomonadati</taxon>
        <taxon>Bacteroidota</taxon>
        <taxon>Flavobacteriia</taxon>
        <taxon>Flavobacteriales</taxon>
        <taxon>Flavobacteriaceae</taxon>
        <taxon>Tenacibaculum</taxon>
    </lineage>
</organism>
<evidence type="ECO:0000313" key="2">
    <source>
        <dbReference type="Proteomes" id="UP000231564"/>
    </source>
</evidence>
<name>A0A2H1E9A3_9FLAO</name>
<dbReference type="GeneID" id="47722922"/>
<evidence type="ECO:0000313" key="1">
    <source>
        <dbReference type="EMBL" id="SFZ82015.1"/>
    </source>
</evidence>